<reference evidence="3 4" key="1">
    <citation type="submission" date="2019-02" db="EMBL/GenBank/DDBJ databases">
        <title>The Batch Genome Submission of Acinetobacter spp. strains.</title>
        <authorList>
            <person name="Qin J."/>
            <person name="Hu Y."/>
            <person name="Ye H."/>
            <person name="Wei L."/>
            <person name="Feng Y."/>
            <person name="Zong Z."/>
        </authorList>
    </citation>
    <scope>NUCLEOTIDE SEQUENCE [LARGE SCALE GENOMIC DNA]</scope>
    <source>
        <strain evidence="3 4">WCHAW060049</strain>
    </source>
</reference>
<dbReference type="Proteomes" id="UP000293863">
    <property type="component" value="Unassembled WGS sequence"/>
</dbReference>
<keyword evidence="2" id="KW-0812">Transmembrane</keyword>
<organism evidence="3 4">
    <name type="scientific">Acinetobacter wuhouensis</name>
    <dbReference type="NCBI Taxonomy" id="1879050"/>
    <lineage>
        <taxon>Bacteria</taxon>
        <taxon>Pseudomonadati</taxon>
        <taxon>Pseudomonadota</taxon>
        <taxon>Gammaproteobacteria</taxon>
        <taxon>Moraxellales</taxon>
        <taxon>Moraxellaceae</taxon>
        <taxon>Acinetobacter</taxon>
    </lineage>
</organism>
<dbReference type="RefSeq" id="WP_130116570.1">
    <property type="nucleotide sequence ID" value="NZ_SGSQ01000018.1"/>
</dbReference>
<protein>
    <submittedName>
        <fullName evidence="3">DUF4199 domain-containing protein</fullName>
    </submittedName>
</protein>
<keyword evidence="4" id="KW-1185">Reference proteome</keyword>
<feature type="transmembrane region" description="Helical" evidence="2">
    <location>
        <begin position="15"/>
        <end position="38"/>
    </location>
</feature>
<sequence>MSNDSNKLSPEKSFWGWPLLVVAIILSCIFMGIFYLAIENEPDYMPSKQQKSVQPHDMSQMNQDMKHDNIAHEGMNHASMSQEDMTKMDHMNASASEPMHGHHQ</sequence>
<keyword evidence="2" id="KW-0472">Membrane</keyword>
<evidence type="ECO:0000313" key="3">
    <source>
        <dbReference type="EMBL" id="RZG45399.1"/>
    </source>
</evidence>
<evidence type="ECO:0000256" key="1">
    <source>
        <dbReference type="SAM" id="MobiDB-lite"/>
    </source>
</evidence>
<dbReference type="AlphaFoldDB" id="A0A4Q7AIZ6"/>
<evidence type="ECO:0000313" key="4">
    <source>
        <dbReference type="Proteomes" id="UP000293863"/>
    </source>
</evidence>
<gene>
    <name evidence="3" type="ORF">EXU28_12400</name>
</gene>
<comment type="caution">
    <text evidence="3">The sequence shown here is derived from an EMBL/GenBank/DDBJ whole genome shotgun (WGS) entry which is preliminary data.</text>
</comment>
<dbReference type="EMBL" id="SGSQ01000018">
    <property type="protein sequence ID" value="RZG45399.1"/>
    <property type="molecule type" value="Genomic_DNA"/>
</dbReference>
<proteinExistence type="predicted"/>
<keyword evidence="2" id="KW-1133">Transmembrane helix</keyword>
<accession>A0A4Q7AIZ6</accession>
<dbReference type="PROSITE" id="PS51257">
    <property type="entry name" value="PROKAR_LIPOPROTEIN"/>
    <property type="match status" value="1"/>
</dbReference>
<evidence type="ECO:0000256" key="2">
    <source>
        <dbReference type="SAM" id="Phobius"/>
    </source>
</evidence>
<feature type="region of interest" description="Disordered" evidence="1">
    <location>
        <begin position="77"/>
        <end position="104"/>
    </location>
</feature>
<name>A0A4Q7AIZ6_9GAMM</name>